<dbReference type="PROSITE" id="PS51930">
    <property type="entry name" value="BMC_2"/>
    <property type="match status" value="1"/>
</dbReference>
<dbReference type="SUPFAM" id="SSF143414">
    <property type="entry name" value="CcmK-like"/>
    <property type="match status" value="1"/>
</dbReference>
<dbReference type="PANTHER" id="PTHR33941">
    <property type="entry name" value="PROPANEDIOL UTILIZATION PROTEIN PDUA"/>
    <property type="match status" value="1"/>
</dbReference>
<evidence type="ECO:0000256" key="4">
    <source>
        <dbReference type="SAM" id="MobiDB-lite"/>
    </source>
</evidence>
<dbReference type="KEGG" id="emt:CPZ25_010695"/>
<evidence type="ECO:0000256" key="2">
    <source>
        <dbReference type="ARBA" id="ARBA00024446"/>
    </source>
</evidence>
<feature type="compositionally biased region" description="Acidic residues" evidence="4">
    <location>
        <begin position="134"/>
        <end position="148"/>
    </location>
</feature>
<comment type="subcellular location">
    <subcellularLocation>
        <location evidence="1">Bacterial microcompartment</location>
    </subcellularLocation>
</comment>
<dbReference type="InterPro" id="IPR000249">
    <property type="entry name" value="BMC_dom"/>
</dbReference>
<dbReference type="GO" id="GO:0031469">
    <property type="term" value="C:bacterial microcompartment"/>
    <property type="evidence" value="ECO:0007669"/>
    <property type="project" value="UniProtKB-SubCell"/>
</dbReference>
<keyword evidence="7" id="KW-1185">Reference proteome</keyword>
<evidence type="ECO:0000313" key="7">
    <source>
        <dbReference type="Proteomes" id="UP000218387"/>
    </source>
</evidence>
<keyword evidence="2" id="KW-1283">Bacterial microcompartment</keyword>
<accession>A0A4P9C8G4</accession>
<dbReference type="AlphaFoldDB" id="A0A4P9C8G4"/>
<dbReference type="InterPro" id="IPR050575">
    <property type="entry name" value="BMC_shell"/>
</dbReference>
<dbReference type="SMART" id="SM00877">
    <property type="entry name" value="BMC"/>
    <property type="match status" value="1"/>
</dbReference>
<feature type="region of interest" description="Disordered" evidence="4">
    <location>
        <begin position="123"/>
        <end position="148"/>
    </location>
</feature>
<protein>
    <submittedName>
        <fullName evidence="6">BMC domain-containing protein</fullName>
    </submittedName>
</protein>
<gene>
    <name evidence="6" type="ORF">CPZ25_010695</name>
</gene>
<dbReference type="RefSeq" id="WP_058693386.1">
    <property type="nucleotide sequence ID" value="NZ_CABJDW020000001.1"/>
</dbReference>
<dbReference type="EMBL" id="CP029487">
    <property type="protein sequence ID" value="QCT71773.1"/>
    <property type="molecule type" value="Genomic_DNA"/>
</dbReference>
<dbReference type="InterPro" id="IPR037233">
    <property type="entry name" value="CcmK-like_sf"/>
</dbReference>
<dbReference type="Pfam" id="PF00936">
    <property type="entry name" value="BMC"/>
    <property type="match status" value="1"/>
</dbReference>
<proteinExistence type="inferred from homology"/>
<evidence type="ECO:0000313" key="6">
    <source>
        <dbReference type="EMBL" id="QCT71773.1"/>
    </source>
</evidence>
<organism evidence="6 7">
    <name type="scientific">Eubacterium maltosivorans</name>
    <dbReference type="NCBI Taxonomy" id="2041044"/>
    <lineage>
        <taxon>Bacteria</taxon>
        <taxon>Bacillati</taxon>
        <taxon>Bacillota</taxon>
        <taxon>Clostridia</taxon>
        <taxon>Eubacteriales</taxon>
        <taxon>Eubacteriaceae</taxon>
        <taxon>Eubacterium</taxon>
    </lineage>
</organism>
<feature type="domain" description="BMC" evidence="5">
    <location>
        <begin position="4"/>
        <end position="89"/>
    </location>
</feature>
<sequence>MRQALGLIEAIGLATAIEATDAAVKSANVELLGLESAKGDGMHTIKVVGDVGAVKAAVEAATAACAKGRGVFSTKVIARPADGLGPMIYNNQTMGFDPEQDRDRMELDSYWVFNKYDQKKPTTAVEKTLAPISEEQDEAVEEQPTEEE</sequence>
<name>A0A4P9C8G4_EUBML</name>
<evidence type="ECO:0000259" key="5">
    <source>
        <dbReference type="PROSITE" id="PS51930"/>
    </source>
</evidence>
<dbReference type="InterPro" id="IPR044872">
    <property type="entry name" value="CcmK/CsoS1_BMC"/>
</dbReference>
<comment type="similarity">
    <text evidence="3">Belongs to the bacterial microcompartments protein family.</text>
</comment>
<dbReference type="Proteomes" id="UP000218387">
    <property type="component" value="Chromosome"/>
</dbReference>
<dbReference type="Gene3D" id="3.30.70.1710">
    <property type="match status" value="1"/>
</dbReference>
<dbReference type="PANTHER" id="PTHR33941:SF11">
    <property type="entry name" value="BACTERIAL MICROCOMPARTMENT SHELL PROTEIN PDUJ"/>
    <property type="match status" value="1"/>
</dbReference>
<reference evidence="6 7" key="1">
    <citation type="submission" date="2018-05" db="EMBL/GenBank/DDBJ databases">
        <title>Genome comparison of Eubacterium sp.</title>
        <authorList>
            <person name="Feng Y."/>
            <person name="Sanchez-Andrea I."/>
            <person name="Stams A.J.M."/>
            <person name="De Vos W.M."/>
        </authorList>
    </citation>
    <scope>NUCLEOTIDE SEQUENCE [LARGE SCALE GENOMIC DNA]</scope>
    <source>
        <strain evidence="6 7">YI</strain>
    </source>
</reference>
<evidence type="ECO:0000256" key="3">
    <source>
        <dbReference type="PROSITE-ProRule" id="PRU01278"/>
    </source>
</evidence>
<evidence type="ECO:0000256" key="1">
    <source>
        <dbReference type="ARBA" id="ARBA00024322"/>
    </source>
</evidence>
<dbReference type="CDD" id="cd07045">
    <property type="entry name" value="BMC_CcmK_like"/>
    <property type="match status" value="1"/>
</dbReference>